<feature type="transmembrane region" description="Helical" evidence="2">
    <location>
        <begin position="303"/>
        <end position="327"/>
    </location>
</feature>
<proteinExistence type="predicted"/>
<protein>
    <submittedName>
        <fullName evidence="3">Uncharacterized protein</fullName>
    </submittedName>
</protein>
<keyword evidence="2" id="KW-0812">Transmembrane</keyword>
<reference evidence="3 4" key="1">
    <citation type="submission" date="2020-01" db="EMBL/GenBank/DDBJ databases">
        <title>Identification and distribution of gene clusters putatively required for synthesis of sphingolipid metabolism inhibitors in phylogenetically diverse species of the filamentous fungus Fusarium.</title>
        <authorList>
            <person name="Kim H.-S."/>
            <person name="Busman M."/>
            <person name="Brown D.W."/>
            <person name="Divon H."/>
            <person name="Uhlig S."/>
            <person name="Proctor R.H."/>
        </authorList>
    </citation>
    <scope>NUCLEOTIDE SEQUENCE [LARGE SCALE GENOMIC DNA]</scope>
    <source>
        <strain evidence="3 4">NRRL 13308</strain>
    </source>
</reference>
<dbReference type="OrthoDB" id="203796at2759"/>
<evidence type="ECO:0000313" key="3">
    <source>
        <dbReference type="EMBL" id="KAF4418813.1"/>
    </source>
</evidence>
<feature type="region of interest" description="Disordered" evidence="1">
    <location>
        <begin position="1"/>
        <end position="26"/>
    </location>
</feature>
<evidence type="ECO:0000256" key="1">
    <source>
        <dbReference type="SAM" id="MobiDB-lite"/>
    </source>
</evidence>
<name>A0A8H4JCX3_9HYPO</name>
<dbReference type="Proteomes" id="UP000536711">
    <property type="component" value="Unassembled WGS sequence"/>
</dbReference>
<dbReference type="PANTHER" id="PTHR37848">
    <property type="entry name" value="EXPRESSED PROTEIN"/>
    <property type="match status" value="1"/>
</dbReference>
<feature type="region of interest" description="Disordered" evidence="1">
    <location>
        <begin position="131"/>
        <end position="151"/>
    </location>
</feature>
<feature type="region of interest" description="Disordered" evidence="1">
    <location>
        <begin position="34"/>
        <end position="53"/>
    </location>
</feature>
<dbReference type="EMBL" id="JAADJF010000395">
    <property type="protein sequence ID" value="KAF4418813.1"/>
    <property type="molecule type" value="Genomic_DNA"/>
</dbReference>
<evidence type="ECO:0000313" key="4">
    <source>
        <dbReference type="Proteomes" id="UP000536711"/>
    </source>
</evidence>
<accession>A0A8H4JCX3</accession>
<organism evidence="3 4">
    <name type="scientific">Fusarium acutatum</name>
    <dbReference type="NCBI Taxonomy" id="78861"/>
    <lineage>
        <taxon>Eukaryota</taxon>
        <taxon>Fungi</taxon>
        <taxon>Dikarya</taxon>
        <taxon>Ascomycota</taxon>
        <taxon>Pezizomycotina</taxon>
        <taxon>Sordariomycetes</taxon>
        <taxon>Hypocreomycetidae</taxon>
        <taxon>Hypocreales</taxon>
        <taxon>Nectriaceae</taxon>
        <taxon>Fusarium</taxon>
        <taxon>Fusarium fujikuroi species complex</taxon>
    </lineage>
</organism>
<dbReference type="PANTHER" id="PTHR37848:SF1">
    <property type="entry name" value="SUN DOMAIN-CONTAINING PROTEIN"/>
    <property type="match status" value="1"/>
</dbReference>
<keyword evidence="2" id="KW-0472">Membrane</keyword>
<evidence type="ECO:0000256" key="2">
    <source>
        <dbReference type="SAM" id="Phobius"/>
    </source>
</evidence>
<feature type="compositionally biased region" description="Basic and acidic residues" evidence="1">
    <location>
        <begin position="137"/>
        <end position="151"/>
    </location>
</feature>
<dbReference type="AlphaFoldDB" id="A0A8H4JCX3"/>
<comment type="caution">
    <text evidence="3">The sequence shown here is derived from an EMBL/GenBank/DDBJ whole genome shotgun (WGS) entry which is preliminary data.</text>
</comment>
<sequence length="444" mass="49701">MGNAPSPKAYRDDPDAVSLHTTAGEPSYAHVEDDILNGDEAPPPAYHDTPTIGSSTPAIAAIDSTEIEEELLQTGVTQPESHIAFTSNRIGQKRTRIGNEVNAVRDPRSDADPVFLEKWVRTMAAFPPSPYINITGTHKETKRDSDGKSKREEVTDFRIMVNLQNYLYPNFIINTIGNSTLKTVESGEKTYRGTVLKKRQDGVKGDIEVGHAKPTLKEWCHRYCAKAAGTKVYVSPLGLRSFLTSPRFRLTRTVTGMDETLFRNSLTNYVRSSNYKGNLTIEFPVADRAVDIYSSNRLNTWRLTTWICWIFYLTFLWIFSWPVLFFITKRYQVVSAEWPFSRTHANGQKSYTTVSEQQWVDMYGPAIKQLCLDRYEGLAGDAFLNQVLERGDANTRNESVDTRAAMGVAAAAFQGGRFNAVNGARSLMRIAGASSDQIGWGFDT</sequence>
<gene>
    <name evidence="3" type="ORF">FACUT_11684</name>
</gene>
<keyword evidence="4" id="KW-1185">Reference proteome</keyword>
<keyword evidence="2" id="KW-1133">Transmembrane helix</keyword>